<dbReference type="Proteomes" id="UP001064048">
    <property type="component" value="Chromosome 26"/>
</dbReference>
<sequence>MGTGRIPALRLTAAQCCASACSSGHHMASHLCRCGFDGREPIVCCLDKSSGSPVATPASVQSTTTEYVPPLADYSDVRAGGGTCAPISAKLTAQKTGRKAWDKCIEYQEQLLYPCERGVDFLGKLSRGNYCNHKVDELIVGGKEAKRDEFPHMALLGFENPSPDDPICGGTVISDKFILTAGHCTYTKGSKVSTAKVGLLRRTENVPASNIYGISRIIKHPQYKPPSKYNDIALLQTDRQIQFGHTVIPACLDTGESGDASRASVTGWGDTAYLGSKADALLKVTLMKFESSECLRRYKVGQRHLEGGFNEASQLCYGDHTEAKDTCQGDSGGPLQIHNSRVHCMYSVVGLTSFGWHCGRIGFPGIYTRVDAFTPWIESVVWP</sequence>
<name>A0ACC0JRG7_CHOFU</name>
<organism evidence="1 2">
    <name type="scientific">Choristoneura fumiferana</name>
    <name type="common">Spruce budworm moth</name>
    <name type="synonym">Archips fumiferana</name>
    <dbReference type="NCBI Taxonomy" id="7141"/>
    <lineage>
        <taxon>Eukaryota</taxon>
        <taxon>Metazoa</taxon>
        <taxon>Ecdysozoa</taxon>
        <taxon>Arthropoda</taxon>
        <taxon>Hexapoda</taxon>
        <taxon>Insecta</taxon>
        <taxon>Pterygota</taxon>
        <taxon>Neoptera</taxon>
        <taxon>Endopterygota</taxon>
        <taxon>Lepidoptera</taxon>
        <taxon>Glossata</taxon>
        <taxon>Ditrysia</taxon>
        <taxon>Tortricoidea</taxon>
        <taxon>Tortricidae</taxon>
        <taxon>Tortricinae</taxon>
        <taxon>Choristoneura</taxon>
    </lineage>
</organism>
<protein>
    <submittedName>
        <fullName evidence="1">Uncharacterized protein</fullName>
    </submittedName>
</protein>
<reference evidence="1 2" key="1">
    <citation type="journal article" date="2022" name="Genome Biol. Evol.">
        <title>The Spruce Budworm Genome: Reconstructing the Evolutionary History of Antifreeze Proteins.</title>
        <authorList>
            <person name="Beliveau C."/>
            <person name="Gagne P."/>
            <person name="Picq S."/>
            <person name="Vernygora O."/>
            <person name="Keeling C.I."/>
            <person name="Pinkney K."/>
            <person name="Doucet D."/>
            <person name="Wen F."/>
            <person name="Johnston J.S."/>
            <person name="Maaroufi H."/>
            <person name="Boyle B."/>
            <person name="Laroche J."/>
            <person name="Dewar K."/>
            <person name="Juretic N."/>
            <person name="Blackburn G."/>
            <person name="Nisole A."/>
            <person name="Brunet B."/>
            <person name="Brandao M."/>
            <person name="Lumley L."/>
            <person name="Duan J."/>
            <person name="Quan G."/>
            <person name="Lucarotti C.J."/>
            <person name="Roe A.D."/>
            <person name="Sperling F.A.H."/>
            <person name="Levesque R.C."/>
            <person name="Cusson M."/>
        </authorList>
    </citation>
    <scope>NUCLEOTIDE SEQUENCE [LARGE SCALE GENOMIC DNA]</scope>
    <source>
        <strain evidence="1">Glfc:IPQL:Cfum</strain>
    </source>
</reference>
<comment type="caution">
    <text evidence="1">The sequence shown here is derived from an EMBL/GenBank/DDBJ whole genome shotgun (WGS) entry which is preliminary data.</text>
</comment>
<keyword evidence="2" id="KW-1185">Reference proteome</keyword>
<gene>
    <name evidence="1" type="ORF">MSG28_014414</name>
</gene>
<accession>A0ACC0JRG7</accession>
<evidence type="ECO:0000313" key="2">
    <source>
        <dbReference type="Proteomes" id="UP001064048"/>
    </source>
</evidence>
<dbReference type="EMBL" id="CM046126">
    <property type="protein sequence ID" value="KAI8426708.1"/>
    <property type="molecule type" value="Genomic_DNA"/>
</dbReference>
<evidence type="ECO:0000313" key="1">
    <source>
        <dbReference type="EMBL" id="KAI8426708.1"/>
    </source>
</evidence>
<proteinExistence type="predicted"/>